<evidence type="ECO:0000256" key="12">
    <source>
        <dbReference type="ARBA" id="ARBA00060592"/>
    </source>
</evidence>
<dbReference type="Pfam" id="PF17964">
    <property type="entry name" value="Big_10"/>
    <property type="match status" value="1"/>
</dbReference>
<keyword evidence="7" id="KW-0472">Membrane</keyword>
<feature type="active site" description="Proton donor/acceptor" evidence="13">
    <location>
        <position position="357"/>
    </location>
</feature>
<dbReference type="eggNOG" id="COG1376">
    <property type="taxonomic scope" value="Bacteria"/>
</dbReference>
<dbReference type="InterPro" id="IPR038063">
    <property type="entry name" value="Transpep_catalytic_dom"/>
</dbReference>
<keyword evidence="11 13" id="KW-0961">Cell wall biogenesis/degradation</keyword>
<comment type="pathway">
    <text evidence="12">Glycan biosynthesis.</text>
</comment>
<gene>
    <name evidence="15" type="ordered locus">PPA2270</name>
</gene>
<dbReference type="EnsemblBacteria" id="AAT83976">
    <property type="protein sequence ID" value="AAT83976"/>
    <property type="gene ID" value="PPA2270"/>
</dbReference>
<reference evidence="15 16" key="1">
    <citation type="journal article" date="2004" name="Science">
        <title>The complete genome sequence of Propionibacterium acnes, a commensal of human skin.</title>
        <authorList>
            <person name="Bruggemann H."/>
            <person name="Henne A."/>
            <person name="Hoster F."/>
            <person name="Liesegang H."/>
            <person name="Wiezer A."/>
            <person name="Strittmatter A."/>
            <person name="Hujer S."/>
            <person name="Durre P."/>
            <person name="Gottschalk G."/>
        </authorList>
    </citation>
    <scope>NUCLEOTIDE SEQUENCE [LARGE SCALE GENOMIC DNA]</scope>
    <source>
        <strain evidence="16">DSM 16379 / KPA171202</strain>
    </source>
</reference>
<dbReference type="GO" id="GO:0016746">
    <property type="term" value="F:acyltransferase activity"/>
    <property type="evidence" value="ECO:0007669"/>
    <property type="project" value="UniProtKB-KW"/>
</dbReference>
<evidence type="ECO:0000256" key="5">
    <source>
        <dbReference type="ARBA" id="ARBA00022960"/>
    </source>
</evidence>
<keyword evidence="5 13" id="KW-0133">Cell shape</keyword>
<evidence type="ECO:0000256" key="9">
    <source>
        <dbReference type="ARBA" id="ARBA00023288"/>
    </source>
</evidence>
<dbReference type="CDD" id="cd13432">
    <property type="entry name" value="LDT_IgD_like_2"/>
    <property type="match status" value="1"/>
</dbReference>
<dbReference type="UniPathway" id="UPA00219"/>
<dbReference type="GO" id="GO:0018104">
    <property type="term" value="P:peptidoglycan-protein cross-linking"/>
    <property type="evidence" value="ECO:0007669"/>
    <property type="project" value="TreeGrafter"/>
</dbReference>
<dbReference type="Gene3D" id="2.40.440.10">
    <property type="entry name" value="L,D-transpeptidase catalytic domain-like"/>
    <property type="match status" value="1"/>
</dbReference>
<proteinExistence type="predicted"/>
<evidence type="ECO:0000256" key="11">
    <source>
        <dbReference type="ARBA" id="ARBA00023316"/>
    </source>
</evidence>
<evidence type="ECO:0000256" key="6">
    <source>
        <dbReference type="ARBA" id="ARBA00022984"/>
    </source>
</evidence>
<evidence type="ECO:0000313" key="16">
    <source>
        <dbReference type="Proteomes" id="UP000000603"/>
    </source>
</evidence>
<comment type="pathway">
    <text evidence="1 13">Cell wall biogenesis; peptidoglycan biosynthesis.</text>
</comment>
<dbReference type="InterPro" id="IPR005490">
    <property type="entry name" value="LD_TPept_cat_dom"/>
</dbReference>
<dbReference type="GO" id="GO:0071972">
    <property type="term" value="F:peptidoglycan L,D-transpeptidase activity"/>
    <property type="evidence" value="ECO:0007669"/>
    <property type="project" value="TreeGrafter"/>
</dbReference>
<evidence type="ECO:0000256" key="8">
    <source>
        <dbReference type="ARBA" id="ARBA00023139"/>
    </source>
</evidence>
<dbReference type="Gene3D" id="2.60.40.3780">
    <property type="match status" value="1"/>
</dbReference>
<name>Q6A5I7_CUTAK</name>
<dbReference type="GO" id="GO:0071555">
    <property type="term" value="P:cell wall organization"/>
    <property type="evidence" value="ECO:0007669"/>
    <property type="project" value="UniProtKB-UniRule"/>
</dbReference>
<dbReference type="FunFam" id="2.40.440.10:FF:000005">
    <property type="entry name" value="L,D-transpeptidase 2"/>
    <property type="match status" value="1"/>
</dbReference>
<evidence type="ECO:0000256" key="13">
    <source>
        <dbReference type="PROSITE-ProRule" id="PRU01373"/>
    </source>
</evidence>
<dbReference type="KEGG" id="pac:PPA2270"/>
<evidence type="ECO:0000259" key="14">
    <source>
        <dbReference type="PROSITE" id="PS52029"/>
    </source>
</evidence>
<keyword evidence="4" id="KW-0732">Signal</keyword>
<evidence type="ECO:0000256" key="1">
    <source>
        <dbReference type="ARBA" id="ARBA00004752"/>
    </source>
</evidence>
<organism evidence="15 16">
    <name type="scientific">Cutibacterium acnes (strain DSM 16379 / KPA171202)</name>
    <name type="common">Propionibacterium acnes</name>
    <dbReference type="NCBI Taxonomy" id="267747"/>
    <lineage>
        <taxon>Bacteria</taxon>
        <taxon>Bacillati</taxon>
        <taxon>Actinomycetota</taxon>
        <taxon>Actinomycetes</taxon>
        <taxon>Propionibacteriales</taxon>
        <taxon>Propionibacteriaceae</taxon>
        <taxon>Cutibacterium</taxon>
    </lineage>
</organism>
<keyword evidence="8" id="KW-0564">Palmitate</keyword>
<sequence>MYPVHLPLRNESEFSFRAHNHGGTVPSRLTRRSVLATGAVALPMTAAACAKTSVGNGFGSSGNSATPTPTPTPTPATLTIAADHPITELQPGDALKFAVANGTLKDVKVTDSEGSEVTGTLKDAVWTPSKPWSLKTSYTVAATLSNTDPHAGSTTTVTKNIKSIDGAVNVVEMLYSDASVGIGMPVIIKFGHEVIDADMRARIQKAMHIDVSPQQEGAWGWIDHSQLMWRPKDFWKAGTKVNVSGNLTGLPTSSHRWITHDVKGSFQVGQARIVKIYINKHKMDVLQDGNVVRTIPVTTGKPGASTTTRSGTKVIIERDATRIMDSSTVGIPKGSSDYYHLKVKYAMRVTYTGEFIHAAPWSERSQGSANVSHGCVGLSTENARWLFNFCAAGDPVINSGSNRMFKPDEGIGCWCYDWSGWQKLSAV</sequence>
<keyword evidence="6 13" id="KW-0573">Peptidoglycan synthesis</keyword>
<dbReference type="Proteomes" id="UP000000603">
    <property type="component" value="Chromosome"/>
</dbReference>
<dbReference type="HOGENOM" id="CLU_039404_3_0_11"/>
<evidence type="ECO:0000256" key="2">
    <source>
        <dbReference type="ARBA" id="ARBA00022475"/>
    </source>
</evidence>
<dbReference type="PANTHER" id="PTHR30582">
    <property type="entry name" value="L,D-TRANSPEPTIDASE"/>
    <property type="match status" value="1"/>
</dbReference>
<evidence type="ECO:0000256" key="7">
    <source>
        <dbReference type="ARBA" id="ARBA00023136"/>
    </source>
</evidence>
<evidence type="ECO:0000256" key="10">
    <source>
        <dbReference type="ARBA" id="ARBA00023315"/>
    </source>
</evidence>
<dbReference type="InterPro" id="IPR041280">
    <property type="entry name" value="Big_10"/>
</dbReference>
<dbReference type="SUPFAM" id="SSF141523">
    <property type="entry name" value="L,D-transpeptidase catalytic domain-like"/>
    <property type="match status" value="1"/>
</dbReference>
<feature type="domain" description="L,D-TPase catalytic" evidence="14">
    <location>
        <begin position="272"/>
        <end position="399"/>
    </location>
</feature>
<dbReference type="PANTHER" id="PTHR30582:SF2">
    <property type="entry name" value="L,D-TRANSPEPTIDASE YCIB-RELATED"/>
    <property type="match status" value="1"/>
</dbReference>
<evidence type="ECO:0000256" key="3">
    <source>
        <dbReference type="ARBA" id="ARBA00022679"/>
    </source>
</evidence>
<dbReference type="PROSITE" id="PS52029">
    <property type="entry name" value="LD_TPASE"/>
    <property type="match status" value="1"/>
</dbReference>
<dbReference type="CDD" id="cd16913">
    <property type="entry name" value="YkuD_like"/>
    <property type="match status" value="1"/>
</dbReference>
<keyword evidence="10" id="KW-0012">Acyltransferase</keyword>
<dbReference type="Gene3D" id="2.60.40.3710">
    <property type="match status" value="1"/>
</dbReference>
<dbReference type="EMBL" id="AE017283">
    <property type="protein sequence ID" value="AAT83976.1"/>
    <property type="molecule type" value="Genomic_DNA"/>
</dbReference>
<keyword evidence="9 15" id="KW-0449">Lipoprotein</keyword>
<dbReference type="GO" id="GO:0005576">
    <property type="term" value="C:extracellular region"/>
    <property type="evidence" value="ECO:0007669"/>
    <property type="project" value="TreeGrafter"/>
</dbReference>
<dbReference type="AlphaFoldDB" id="Q6A5I7"/>
<dbReference type="GO" id="GO:0008360">
    <property type="term" value="P:regulation of cell shape"/>
    <property type="evidence" value="ECO:0007669"/>
    <property type="project" value="UniProtKB-UniRule"/>
</dbReference>
<accession>Q6A5I7</accession>
<evidence type="ECO:0000256" key="4">
    <source>
        <dbReference type="ARBA" id="ARBA00022729"/>
    </source>
</evidence>
<feature type="active site" description="Nucleophile" evidence="13">
    <location>
        <position position="375"/>
    </location>
</feature>
<keyword evidence="2" id="KW-1003">Cell membrane</keyword>
<evidence type="ECO:0000313" key="15">
    <source>
        <dbReference type="EMBL" id="AAT83976.1"/>
    </source>
</evidence>
<keyword evidence="3" id="KW-0808">Transferase</keyword>
<protein>
    <submittedName>
        <fullName evidence="15">Secreted lipoprotein</fullName>
    </submittedName>
</protein>
<dbReference type="InterPro" id="IPR050979">
    <property type="entry name" value="LD-transpeptidase"/>
</dbReference>
<dbReference type="Pfam" id="PF03734">
    <property type="entry name" value="YkuD"/>
    <property type="match status" value="1"/>
</dbReference>